<dbReference type="InterPro" id="IPR011330">
    <property type="entry name" value="Glyco_hydro/deAcase_b/a-brl"/>
</dbReference>
<feature type="domain" description="NodB homology" evidence="1">
    <location>
        <begin position="73"/>
        <end position="177"/>
    </location>
</feature>
<name>A0ABQ1JZR7_9GAMM</name>
<gene>
    <name evidence="2" type="ORF">GCM10011352_04360</name>
</gene>
<keyword evidence="3" id="KW-1185">Reference proteome</keyword>
<dbReference type="Pfam" id="PF01522">
    <property type="entry name" value="Polysacc_deac_1"/>
    <property type="match status" value="1"/>
</dbReference>
<dbReference type="SUPFAM" id="SSF88713">
    <property type="entry name" value="Glycoside hydrolase/deacetylase"/>
    <property type="match status" value="1"/>
</dbReference>
<dbReference type="CDD" id="cd10979">
    <property type="entry name" value="CE4_PuuE_like"/>
    <property type="match status" value="1"/>
</dbReference>
<protein>
    <recommendedName>
        <fullName evidence="1">NodB homology domain-containing protein</fullName>
    </recommendedName>
</protein>
<accession>A0ABQ1JZR7</accession>
<reference evidence="3" key="1">
    <citation type="journal article" date="2019" name="Int. J. Syst. Evol. Microbiol.">
        <title>The Global Catalogue of Microorganisms (GCM) 10K type strain sequencing project: providing services to taxonomists for standard genome sequencing and annotation.</title>
        <authorList>
            <consortium name="The Broad Institute Genomics Platform"/>
            <consortium name="The Broad Institute Genome Sequencing Center for Infectious Disease"/>
            <person name="Wu L."/>
            <person name="Ma J."/>
        </authorList>
    </citation>
    <scope>NUCLEOTIDE SEQUENCE [LARGE SCALE GENOMIC DNA]</scope>
    <source>
        <strain evidence="3">CGMCC 1.15341</strain>
    </source>
</reference>
<evidence type="ECO:0000259" key="1">
    <source>
        <dbReference type="Pfam" id="PF01522"/>
    </source>
</evidence>
<dbReference type="InterPro" id="IPR002509">
    <property type="entry name" value="NODB_dom"/>
</dbReference>
<evidence type="ECO:0000313" key="3">
    <source>
        <dbReference type="Proteomes" id="UP000629025"/>
    </source>
</evidence>
<evidence type="ECO:0000313" key="2">
    <source>
        <dbReference type="EMBL" id="GGB81724.1"/>
    </source>
</evidence>
<dbReference type="Gene3D" id="3.20.20.370">
    <property type="entry name" value="Glycoside hydrolase/deacetylase"/>
    <property type="match status" value="1"/>
</dbReference>
<dbReference type="PANTHER" id="PTHR43123:SF4">
    <property type="entry name" value="POLYSACCHARIDE DEACETYLASE"/>
    <property type="match status" value="1"/>
</dbReference>
<proteinExistence type="predicted"/>
<dbReference type="Proteomes" id="UP000629025">
    <property type="component" value="Unassembled WGS sequence"/>
</dbReference>
<dbReference type="PANTHER" id="PTHR43123">
    <property type="entry name" value="POLYSACCHARIDE DEACETYLASE-RELATED"/>
    <property type="match status" value="1"/>
</dbReference>
<comment type="caution">
    <text evidence="2">The sequence shown here is derived from an EMBL/GenBank/DDBJ whole genome shotgun (WGS) entry which is preliminary data.</text>
</comment>
<dbReference type="EMBL" id="BMIJ01000001">
    <property type="protein sequence ID" value="GGB81724.1"/>
    <property type="molecule type" value="Genomic_DNA"/>
</dbReference>
<sequence>MLPKSRIRYELSHQRSLPPGPNGKNLIVHIVVNIEHWRFDSPIPRKLLSAPHGVEKVPDVPNYSWAEYGMRVGMSRLLSTLQDRGIPASASINAGVIDAYPACAEAVRNAGWEFIGHGYHQQSLQATDSDSERELITNSIKRLESFTGKKVRGWLSPGLKESYDTPDHLRAAGIDYVCDWPVDDAPCWLDTASGQLLAMPYNLEINDSVVYAVEKHRSDEIFNRLQDTLDCFAPELKRGQPKVLGIGLHPHLMGVAHRFPYFERMLDLLQQHKEVVFMTGSQIFDWYKNHDY</sequence>
<organism evidence="2 3">
    <name type="scientific">Marinobacterium zhoushanense</name>
    <dbReference type="NCBI Taxonomy" id="1679163"/>
    <lineage>
        <taxon>Bacteria</taxon>
        <taxon>Pseudomonadati</taxon>
        <taxon>Pseudomonadota</taxon>
        <taxon>Gammaproteobacteria</taxon>
        <taxon>Oceanospirillales</taxon>
        <taxon>Oceanospirillaceae</taxon>
        <taxon>Marinobacterium</taxon>
    </lineage>
</organism>